<gene>
    <name evidence="2" type="ORF">SD71_13025</name>
</gene>
<organism evidence="2 3">
    <name type="scientific">Cohnella kolymensis</name>
    <dbReference type="NCBI Taxonomy" id="1590652"/>
    <lineage>
        <taxon>Bacteria</taxon>
        <taxon>Bacillati</taxon>
        <taxon>Bacillota</taxon>
        <taxon>Bacilli</taxon>
        <taxon>Bacillales</taxon>
        <taxon>Paenibacillaceae</taxon>
        <taxon>Cohnella</taxon>
    </lineage>
</organism>
<dbReference type="PANTHER" id="PTHR42879:SF2">
    <property type="entry name" value="3-OXOACYL-[ACYL-CARRIER-PROTEIN] REDUCTASE FABG"/>
    <property type="match status" value="1"/>
</dbReference>
<dbReference type="PRINTS" id="PR00080">
    <property type="entry name" value="SDRFAMILY"/>
</dbReference>
<dbReference type="Pfam" id="PF13561">
    <property type="entry name" value="adh_short_C2"/>
    <property type="match status" value="1"/>
</dbReference>
<dbReference type="EMBL" id="JXAL01000020">
    <property type="protein sequence ID" value="KIL35567.1"/>
    <property type="molecule type" value="Genomic_DNA"/>
</dbReference>
<protein>
    <submittedName>
        <fullName evidence="2">3-hydroxybutyrate dehydrogenase</fullName>
        <ecNumber evidence="2">1.1.1.30</ecNumber>
    </submittedName>
</protein>
<evidence type="ECO:0000313" key="3">
    <source>
        <dbReference type="Proteomes" id="UP000054526"/>
    </source>
</evidence>
<proteinExistence type="inferred from homology"/>
<dbReference type="Gene3D" id="3.40.50.720">
    <property type="entry name" value="NAD(P)-binding Rossmann-like Domain"/>
    <property type="match status" value="1"/>
</dbReference>
<dbReference type="EC" id="1.1.1.30" evidence="2"/>
<sequence length="257" mass="27863">MSRQKRIVLVTGAARGIGYSIAEAFAANGDQPIIADLALADARNAAGILAEKYRCRAEAYELDVADPQSVQAFVKNVTDKWKRIDVVVNNAGLQHVDPIENFPVEQWDKLINVMLKGPFLMTKYVIPQMKSQQYGRIINISSVHGKLASPYKSAYISAKHGVVGLTKTAAIELAEDNITVNAVMPGVVDTTLIQDQLQKLADEDGTSKEEALHTHLLKKQAIKRFIKPEEVAACCIFLASDGAASITGDTISVSGGW</sequence>
<dbReference type="SUPFAM" id="SSF51735">
    <property type="entry name" value="NAD(P)-binding Rossmann-fold domains"/>
    <property type="match status" value="1"/>
</dbReference>
<dbReference type="InterPro" id="IPR036291">
    <property type="entry name" value="NAD(P)-bd_dom_sf"/>
</dbReference>
<dbReference type="RefSeq" id="WP_041063889.1">
    <property type="nucleotide sequence ID" value="NZ_JXAL01000020.1"/>
</dbReference>
<evidence type="ECO:0000256" key="1">
    <source>
        <dbReference type="ARBA" id="ARBA00006484"/>
    </source>
</evidence>
<dbReference type="PRINTS" id="PR00081">
    <property type="entry name" value="GDHRDH"/>
</dbReference>
<keyword evidence="2" id="KW-0560">Oxidoreductase</keyword>
<accession>A0ABR5A3D2</accession>
<dbReference type="PANTHER" id="PTHR42879">
    <property type="entry name" value="3-OXOACYL-(ACYL-CARRIER-PROTEIN) REDUCTASE"/>
    <property type="match status" value="1"/>
</dbReference>
<evidence type="ECO:0000313" key="2">
    <source>
        <dbReference type="EMBL" id="KIL35567.1"/>
    </source>
</evidence>
<comment type="similarity">
    <text evidence="1">Belongs to the short-chain dehydrogenases/reductases (SDR) family.</text>
</comment>
<reference evidence="2 3" key="1">
    <citation type="submission" date="2014-12" db="EMBL/GenBank/DDBJ databases">
        <title>Draft genome sequence of Cohnella kolymensis strain B-2846.</title>
        <authorList>
            <person name="Karlyshev A.V."/>
            <person name="Kudryashova E.B."/>
        </authorList>
    </citation>
    <scope>NUCLEOTIDE SEQUENCE [LARGE SCALE GENOMIC DNA]</scope>
    <source>
        <strain evidence="2 3">VKM B-2846</strain>
    </source>
</reference>
<keyword evidence="3" id="KW-1185">Reference proteome</keyword>
<dbReference type="Proteomes" id="UP000054526">
    <property type="component" value="Unassembled WGS sequence"/>
</dbReference>
<comment type="caution">
    <text evidence="2">The sequence shown here is derived from an EMBL/GenBank/DDBJ whole genome shotgun (WGS) entry which is preliminary data.</text>
</comment>
<dbReference type="InterPro" id="IPR050259">
    <property type="entry name" value="SDR"/>
</dbReference>
<dbReference type="NCBIfam" id="NF009093">
    <property type="entry name" value="PRK12429.1"/>
    <property type="match status" value="1"/>
</dbReference>
<dbReference type="NCBIfam" id="NF009466">
    <property type="entry name" value="PRK12826.1-2"/>
    <property type="match status" value="1"/>
</dbReference>
<dbReference type="GO" id="GO:0003858">
    <property type="term" value="F:3-hydroxybutyrate dehydrogenase activity"/>
    <property type="evidence" value="ECO:0007669"/>
    <property type="project" value="UniProtKB-EC"/>
</dbReference>
<name>A0ABR5A3D2_9BACL</name>
<dbReference type="InterPro" id="IPR002347">
    <property type="entry name" value="SDR_fam"/>
</dbReference>